<evidence type="ECO:0000256" key="1">
    <source>
        <dbReference type="SAM" id="Phobius"/>
    </source>
</evidence>
<name>A0A2V0NKN8_9CHLO</name>
<feature type="transmembrane region" description="Helical" evidence="1">
    <location>
        <begin position="15"/>
        <end position="34"/>
    </location>
</feature>
<comment type="caution">
    <text evidence="2">The sequence shown here is derived from an EMBL/GenBank/DDBJ whole genome shotgun (WGS) entry which is preliminary data.</text>
</comment>
<keyword evidence="3" id="KW-1185">Reference proteome</keyword>
<dbReference type="AlphaFoldDB" id="A0A2V0NKN8"/>
<proteinExistence type="predicted"/>
<gene>
    <name evidence="2" type="ORF">Rsub_00613</name>
</gene>
<dbReference type="InParanoid" id="A0A2V0NKN8"/>
<organism evidence="2 3">
    <name type="scientific">Raphidocelis subcapitata</name>
    <dbReference type="NCBI Taxonomy" id="307507"/>
    <lineage>
        <taxon>Eukaryota</taxon>
        <taxon>Viridiplantae</taxon>
        <taxon>Chlorophyta</taxon>
        <taxon>core chlorophytes</taxon>
        <taxon>Chlorophyceae</taxon>
        <taxon>CS clade</taxon>
        <taxon>Sphaeropleales</taxon>
        <taxon>Selenastraceae</taxon>
        <taxon>Raphidocelis</taxon>
    </lineage>
</organism>
<dbReference type="Proteomes" id="UP000247498">
    <property type="component" value="Unassembled WGS sequence"/>
</dbReference>
<evidence type="ECO:0000313" key="2">
    <source>
        <dbReference type="EMBL" id="GBF87901.1"/>
    </source>
</evidence>
<evidence type="ECO:0000313" key="3">
    <source>
        <dbReference type="Proteomes" id="UP000247498"/>
    </source>
</evidence>
<keyword evidence="1" id="KW-0472">Membrane</keyword>
<keyword evidence="1" id="KW-0812">Transmembrane</keyword>
<dbReference type="EMBL" id="BDRX01000002">
    <property type="protein sequence ID" value="GBF87901.1"/>
    <property type="molecule type" value="Genomic_DNA"/>
</dbReference>
<protein>
    <submittedName>
        <fullName evidence="2">Uncharacterized protein</fullName>
    </submittedName>
</protein>
<accession>A0A2V0NKN8</accession>
<reference evidence="2 3" key="1">
    <citation type="journal article" date="2018" name="Sci. Rep.">
        <title>Raphidocelis subcapitata (=Pseudokirchneriella subcapitata) provides an insight into genome evolution and environmental adaptations in the Sphaeropleales.</title>
        <authorList>
            <person name="Suzuki S."/>
            <person name="Yamaguchi H."/>
            <person name="Nakajima N."/>
            <person name="Kawachi M."/>
        </authorList>
    </citation>
    <scope>NUCLEOTIDE SEQUENCE [LARGE SCALE GENOMIC DNA]</scope>
    <source>
        <strain evidence="2 3">NIES-35</strain>
    </source>
</reference>
<sequence length="90" mass="9631">MAFRHTMSKFFPTEAYPVVAPVAAASVLFAWMMARTIISDPDGHANARAGLAALDDKTAEARGAGWRGSIRSYFSARVSAGEIGIFPNKV</sequence>
<keyword evidence="1" id="KW-1133">Transmembrane helix</keyword>